<dbReference type="SUPFAM" id="SSF81301">
    <property type="entry name" value="Nucleotidyltransferase"/>
    <property type="match status" value="1"/>
</dbReference>
<dbReference type="RefSeq" id="WP_261811171.1">
    <property type="nucleotide sequence ID" value="NZ_CP078078.1"/>
</dbReference>
<organism evidence="1 2">
    <name type="scientific">Microbacterium aurugineum</name>
    <dbReference type="NCBI Taxonomy" id="2851642"/>
    <lineage>
        <taxon>Bacteria</taxon>
        <taxon>Bacillati</taxon>
        <taxon>Actinomycetota</taxon>
        <taxon>Actinomycetes</taxon>
        <taxon>Micrococcales</taxon>
        <taxon>Microbacteriaceae</taxon>
        <taxon>Microbacterium</taxon>
    </lineage>
</organism>
<reference evidence="1 2" key="1">
    <citation type="submission" date="2021-06" db="EMBL/GenBank/DDBJ databases">
        <title>Genome-based taxonomic framework of Microbacterium strains isolated from marine environment, the description of four new species and reclassification of four preexisting species.</title>
        <authorList>
            <person name="Lee S.D."/>
            <person name="Kim S.-M."/>
            <person name="Byeon Y.-S."/>
            <person name="Yang H.L."/>
            <person name="Kim I.S."/>
        </authorList>
    </citation>
    <scope>NUCLEOTIDE SEQUENCE [LARGE SCALE GENOMIC DNA]</scope>
    <source>
        <strain evidence="1 2">KSW4-10</strain>
    </source>
</reference>
<dbReference type="InterPro" id="IPR043519">
    <property type="entry name" value="NT_sf"/>
</dbReference>
<dbReference type="EMBL" id="CP078078">
    <property type="protein sequence ID" value="UPL17999.1"/>
    <property type="molecule type" value="Genomic_DNA"/>
</dbReference>
<sequence length="230" mass="25750">MDHAERAERFIAGTYPRARIAIVAGSTAREERTATSDTDLLLIGDPLFDDPTQSSEAATHEFEGEIFEVFAYTPDGFAEWADRGLDNHRPVIVHMLVEGMPIRDDGSLDEFRAHWSRLLAAGSTLTAEESAFRRYVITDLLDDLHDAEDPLEQRVVANLLFERIAELMLLSEGHWVATGKWLPRRLRSLSPERADLLGDPLLAGDIARFAARVEIELRRAGGRVQAGFVR</sequence>
<gene>
    <name evidence="1" type="ORF">KV397_09645</name>
</gene>
<dbReference type="Proteomes" id="UP000830631">
    <property type="component" value="Chromosome"/>
</dbReference>
<keyword evidence="2" id="KW-1185">Reference proteome</keyword>
<dbReference type="Gene3D" id="3.30.460.10">
    <property type="entry name" value="Beta Polymerase, domain 2"/>
    <property type="match status" value="1"/>
</dbReference>
<accession>A0ABY4IZ74</accession>
<name>A0ABY4IZ74_9MICO</name>
<evidence type="ECO:0000313" key="1">
    <source>
        <dbReference type="EMBL" id="UPL17999.1"/>
    </source>
</evidence>
<evidence type="ECO:0008006" key="3">
    <source>
        <dbReference type="Google" id="ProtNLM"/>
    </source>
</evidence>
<evidence type="ECO:0000313" key="2">
    <source>
        <dbReference type="Proteomes" id="UP000830631"/>
    </source>
</evidence>
<proteinExistence type="predicted"/>
<protein>
    <recommendedName>
        <fullName evidence="3">Polymerase nucleotidyl transferase domain-containing protein</fullName>
    </recommendedName>
</protein>